<accession>A0ABT6VN67</accession>
<dbReference type="InterPro" id="IPR041881">
    <property type="entry name" value="PqqD_sf"/>
</dbReference>
<name>A0ABT6VN67_9GAMM</name>
<dbReference type="RefSeq" id="WP_282721675.1">
    <property type="nucleotide sequence ID" value="NZ_JASCQO010000035.1"/>
</dbReference>
<evidence type="ECO:0000313" key="1">
    <source>
        <dbReference type="EMBL" id="MDI5934206.1"/>
    </source>
</evidence>
<dbReference type="Gene3D" id="1.10.10.1150">
    <property type="entry name" value="Coenzyme PQQ synthesis protein D (PqqD)"/>
    <property type="match status" value="1"/>
</dbReference>
<sequence>MLPRVVDAIALLDGRHGLERLLAFTRQTDGVAALGALAEGIQANRLWHEMGDVRLAGRCHPDPLLAVFGSFSPAQRMLLQDLAAQLDEILTTHRYVDYHEAERAAERLADALTRRFGDDDLSRFHYTAIPRGGWIVLGMLSYLLDLRPDQLLAPNEAGPLRCPGDGRLVVVDDCALSGLRFQQFLRECDASRVIFCPLYANPELCRAIERDEPGVEACIRAEDLQDVAPQRFGEAYPRWLHERRARIGDSGYWCGIAEYIAFAWCEPQTKYWNAEAERFEAGWNVLPPDLCLKRRITASRLNSTGTESGERGWGTLPHEGAGWRHAADRVLWAEVDSAIALACMPVGSSRSMPCFRLEGTAADMWRTLLELGTPEAAESALMDRYAVDPATLRADLARFMSDLEDRGILTRR</sequence>
<dbReference type="Proteomes" id="UP001244242">
    <property type="component" value="Unassembled WGS sequence"/>
</dbReference>
<proteinExistence type="predicted"/>
<organism evidence="1 2">
    <name type="scientific">Halomonas kalidii</name>
    <dbReference type="NCBI Taxonomy" id="3043293"/>
    <lineage>
        <taxon>Bacteria</taxon>
        <taxon>Pseudomonadati</taxon>
        <taxon>Pseudomonadota</taxon>
        <taxon>Gammaproteobacteria</taxon>
        <taxon>Oceanospirillales</taxon>
        <taxon>Halomonadaceae</taxon>
        <taxon>Halomonas</taxon>
    </lineage>
</organism>
<reference evidence="1 2" key="1">
    <citation type="submission" date="2023-04" db="EMBL/GenBank/DDBJ databases">
        <title>Halomonas strains isolated from rhizosphere soil.</title>
        <authorList>
            <person name="Xu L."/>
            <person name="Sun J.-Q."/>
        </authorList>
    </citation>
    <scope>NUCLEOTIDE SEQUENCE [LARGE SCALE GENOMIC DNA]</scope>
    <source>
        <strain evidence="1 2">LN1S58</strain>
    </source>
</reference>
<comment type="caution">
    <text evidence="1">The sequence shown here is derived from an EMBL/GenBank/DDBJ whole genome shotgun (WGS) entry which is preliminary data.</text>
</comment>
<dbReference type="Pfam" id="PF05402">
    <property type="entry name" value="PqqD"/>
    <property type="match status" value="1"/>
</dbReference>
<gene>
    <name evidence="1" type="ORF">QLQ84_10445</name>
</gene>
<protein>
    <submittedName>
        <fullName evidence="1">PqqD family protein</fullName>
    </submittedName>
</protein>
<keyword evidence="2" id="KW-1185">Reference proteome</keyword>
<dbReference type="InterPro" id="IPR029057">
    <property type="entry name" value="PRTase-like"/>
</dbReference>
<evidence type="ECO:0000313" key="2">
    <source>
        <dbReference type="Proteomes" id="UP001244242"/>
    </source>
</evidence>
<dbReference type="InterPro" id="IPR008792">
    <property type="entry name" value="PQQD"/>
</dbReference>
<dbReference type="SUPFAM" id="SSF53271">
    <property type="entry name" value="PRTase-like"/>
    <property type="match status" value="1"/>
</dbReference>
<dbReference type="EMBL" id="JASCQO010000035">
    <property type="protein sequence ID" value="MDI5934206.1"/>
    <property type="molecule type" value="Genomic_DNA"/>
</dbReference>